<accession>A0A166EHF0</accession>
<dbReference type="Proteomes" id="UP000076798">
    <property type="component" value="Unassembled WGS sequence"/>
</dbReference>
<gene>
    <name evidence="1" type="ORF">SISSUDRAFT_1118811</name>
</gene>
<keyword evidence="2" id="KW-1185">Reference proteome</keyword>
<name>A0A166EHF0_9AGAM</name>
<dbReference type="AlphaFoldDB" id="A0A166EHF0"/>
<proteinExistence type="predicted"/>
<organism evidence="1 2">
    <name type="scientific">Sistotremastrum suecicum HHB10207 ss-3</name>
    <dbReference type="NCBI Taxonomy" id="1314776"/>
    <lineage>
        <taxon>Eukaryota</taxon>
        <taxon>Fungi</taxon>
        <taxon>Dikarya</taxon>
        <taxon>Basidiomycota</taxon>
        <taxon>Agaricomycotina</taxon>
        <taxon>Agaricomycetes</taxon>
        <taxon>Sistotremastrales</taxon>
        <taxon>Sistotremastraceae</taxon>
        <taxon>Sistotremastrum</taxon>
    </lineage>
</organism>
<evidence type="ECO:0000313" key="2">
    <source>
        <dbReference type="Proteomes" id="UP000076798"/>
    </source>
</evidence>
<evidence type="ECO:0000313" key="1">
    <source>
        <dbReference type="EMBL" id="KZT39593.1"/>
    </source>
</evidence>
<dbReference type="OrthoDB" id="3183574at2759"/>
<protein>
    <submittedName>
        <fullName evidence="1">Uncharacterized protein</fullName>
    </submittedName>
</protein>
<dbReference type="EMBL" id="KV428043">
    <property type="protein sequence ID" value="KZT39593.1"/>
    <property type="molecule type" value="Genomic_DNA"/>
</dbReference>
<sequence length="316" mass="36167">MAAPFYFNMNHLNQVATFLTQPSAASNINLRDVISLADTTRGLSTLPALYLQTLVSTYLSSYGDPQTILQIMAAQSIIIAGPPVTALLQGYDPQRVRCPLLFFCIEYKGNLLVRYFQENKFDVDHTDTIDSLAPKFLPNHAFPIINHVTRLTRFNEGSTQLVHIYDTKMTAAPDVVRAFTATFYMSFLYDRGLVMLYPDATFRNIGLVHGDWDDHDKRLYNKGELLHGFTVSKDAGTFQACRTLCPRLQRQSWDDHTLCLNFPHHEFADSPFVEDWTLWGNSCVCGQCDAEYTARERNYYLYLQALQRMDSRRSIQ</sequence>
<reference evidence="1 2" key="1">
    <citation type="journal article" date="2016" name="Mol. Biol. Evol.">
        <title>Comparative Genomics of Early-Diverging Mushroom-Forming Fungi Provides Insights into the Origins of Lignocellulose Decay Capabilities.</title>
        <authorList>
            <person name="Nagy L.G."/>
            <person name="Riley R."/>
            <person name="Tritt A."/>
            <person name="Adam C."/>
            <person name="Daum C."/>
            <person name="Floudas D."/>
            <person name="Sun H."/>
            <person name="Yadav J.S."/>
            <person name="Pangilinan J."/>
            <person name="Larsson K.H."/>
            <person name="Matsuura K."/>
            <person name="Barry K."/>
            <person name="Labutti K."/>
            <person name="Kuo R."/>
            <person name="Ohm R.A."/>
            <person name="Bhattacharya S.S."/>
            <person name="Shirouzu T."/>
            <person name="Yoshinaga Y."/>
            <person name="Martin F.M."/>
            <person name="Grigoriev I.V."/>
            <person name="Hibbett D.S."/>
        </authorList>
    </citation>
    <scope>NUCLEOTIDE SEQUENCE [LARGE SCALE GENOMIC DNA]</scope>
    <source>
        <strain evidence="1 2">HHB10207 ss-3</strain>
    </source>
</reference>